<reference evidence="1" key="1">
    <citation type="submission" date="2020-05" db="EMBL/GenBank/DDBJ databases">
        <title>Large-scale comparative analyses of tick genomes elucidate their genetic diversity and vector capacities.</title>
        <authorList>
            <person name="Jia N."/>
            <person name="Wang J."/>
            <person name="Shi W."/>
            <person name="Du L."/>
            <person name="Sun Y."/>
            <person name="Zhan W."/>
            <person name="Jiang J."/>
            <person name="Wang Q."/>
            <person name="Zhang B."/>
            <person name="Ji P."/>
            <person name="Sakyi L.B."/>
            <person name="Cui X."/>
            <person name="Yuan T."/>
            <person name="Jiang B."/>
            <person name="Yang W."/>
            <person name="Lam T.T.-Y."/>
            <person name="Chang Q."/>
            <person name="Ding S."/>
            <person name="Wang X."/>
            <person name="Zhu J."/>
            <person name="Ruan X."/>
            <person name="Zhao L."/>
            <person name="Wei J."/>
            <person name="Que T."/>
            <person name="Du C."/>
            <person name="Cheng J."/>
            <person name="Dai P."/>
            <person name="Han X."/>
            <person name="Huang E."/>
            <person name="Gao Y."/>
            <person name="Liu J."/>
            <person name="Shao H."/>
            <person name="Ye R."/>
            <person name="Li L."/>
            <person name="Wei W."/>
            <person name="Wang X."/>
            <person name="Wang C."/>
            <person name="Yang T."/>
            <person name="Huo Q."/>
            <person name="Li W."/>
            <person name="Guo W."/>
            <person name="Chen H."/>
            <person name="Zhou L."/>
            <person name="Ni X."/>
            <person name="Tian J."/>
            <person name="Zhou Y."/>
            <person name="Sheng Y."/>
            <person name="Liu T."/>
            <person name="Pan Y."/>
            <person name="Xia L."/>
            <person name="Li J."/>
            <person name="Zhao F."/>
            <person name="Cao W."/>
        </authorList>
    </citation>
    <scope>NUCLEOTIDE SEQUENCE</scope>
    <source>
        <strain evidence="1">Dsil-2018</strain>
    </source>
</reference>
<accession>A0ACB8DYR3</accession>
<proteinExistence type="predicted"/>
<evidence type="ECO:0000313" key="2">
    <source>
        <dbReference type="Proteomes" id="UP000821865"/>
    </source>
</evidence>
<keyword evidence="2" id="KW-1185">Reference proteome</keyword>
<organism evidence="1 2">
    <name type="scientific">Dermacentor silvarum</name>
    <name type="common">Tick</name>
    <dbReference type="NCBI Taxonomy" id="543639"/>
    <lineage>
        <taxon>Eukaryota</taxon>
        <taxon>Metazoa</taxon>
        <taxon>Ecdysozoa</taxon>
        <taxon>Arthropoda</taxon>
        <taxon>Chelicerata</taxon>
        <taxon>Arachnida</taxon>
        <taxon>Acari</taxon>
        <taxon>Parasitiformes</taxon>
        <taxon>Ixodida</taxon>
        <taxon>Ixodoidea</taxon>
        <taxon>Ixodidae</taxon>
        <taxon>Rhipicephalinae</taxon>
        <taxon>Dermacentor</taxon>
    </lineage>
</organism>
<gene>
    <name evidence="1" type="ORF">HPB49_009350</name>
</gene>
<sequence>MAPLSNTVFRIFGALLVVFILKHSADAKKVLNINDKVKDFVQKLGRQHNTKVVWWDMHGKPEKLLSKGDDYKKYQVSAKADPMRYGPRSNGTEKPDTVYVATFRNEQPSQSQKVIIERKTRRERHASWQSTKSIHLDVNVRTSLSLSGIFNFRAGVDYSYDLTSGESHVEKEVVEFSIKKEITIPPRTKVEVEWVITESVERYPWKSDVLLDGWFALWFEKRVHNHHLWFYPIDVIKDPDLKLHEPSGVVYTTEGIAEGVNLIRNELRVRQHDLVPETSASANTTTYRLKGGDVVSRTVNEPSVVGVKAWL</sequence>
<dbReference type="Proteomes" id="UP000821865">
    <property type="component" value="Chromosome 1"/>
</dbReference>
<protein>
    <submittedName>
        <fullName evidence="1">Uncharacterized protein</fullName>
    </submittedName>
</protein>
<dbReference type="EMBL" id="CM023470">
    <property type="protein sequence ID" value="KAH7979406.1"/>
    <property type="molecule type" value="Genomic_DNA"/>
</dbReference>
<comment type="caution">
    <text evidence="1">The sequence shown here is derived from an EMBL/GenBank/DDBJ whole genome shotgun (WGS) entry which is preliminary data.</text>
</comment>
<evidence type="ECO:0000313" key="1">
    <source>
        <dbReference type="EMBL" id="KAH7979406.1"/>
    </source>
</evidence>
<name>A0ACB8DYR3_DERSI</name>